<comment type="catalytic activity">
    <reaction evidence="1">
        <text>2 superoxide + 2 H(+) = H2O2 + O2</text>
        <dbReference type="Rhea" id="RHEA:20696"/>
        <dbReference type="ChEBI" id="CHEBI:15378"/>
        <dbReference type="ChEBI" id="CHEBI:15379"/>
        <dbReference type="ChEBI" id="CHEBI:16240"/>
        <dbReference type="ChEBI" id="CHEBI:18421"/>
        <dbReference type="EC" id="1.15.1.1"/>
    </reaction>
</comment>
<keyword evidence="3" id="KW-0732">Signal</keyword>
<dbReference type="SUPFAM" id="SSF49329">
    <property type="entry name" value="Cu,Zn superoxide dismutase-like"/>
    <property type="match status" value="1"/>
</dbReference>
<dbReference type="PANTHER" id="PTHR10003">
    <property type="entry name" value="SUPEROXIDE DISMUTASE CU-ZN -RELATED"/>
    <property type="match status" value="1"/>
</dbReference>
<reference evidence="5 6" key="1">
    <citation type="submission" date="2021-02" db="EMBL/GenBank/DDBJ databases">
        <title>Variation within the Batrachochytrium salamandrivorans European outbreak.</title>
        <authorList>
            <person name="Kelly M."/>
            <person name="Pasmans F."/>
            <person name="Shea T.P."/>
            <person name="Munoz J.F."/>
            <person name="Carranza S."/>
            <person name="Cuomo C.A."/>
            <person name="Martel A."/>
        </authorList>
    </citation>
    <scope>NUCLEOTIDE SEQUENCE [LARGE SCALE GENOMIC DNA]</scope>
    <source>
        <strain evidence="5 6">AMFP18/2</strain>
    </source>
</reference>
<protein>
    <recommendedName>
        <fullName evidence="1">Superoxide dismutase [Cu-Zn]</fullName>
        <ecNumber evidence="1">1.15.1.1</ecNumber>
    </recommendedName>
</protein>
<name>A0ABQ8ES59_9FUNG</name>
<feature type="signal peptide" evidence="3">
    <location>
        <begin position="1"/>
        <end position="21"/>
    </location>
</feature>
<evidence type="ECO:0000256" key="3">
    <source>
        <dbReference type="SAM" id="SignalP"/>
    </source>
</evidence>
<comment type="cofactor">
    <cofactor evidence="1">
        <name>Zn(2+)</name>
        <dbReference type="ChEBI" id="CHEBI:29105"/>
    </cofactor>
    <text evidence="1">Binds 1 zinc ion per subunit.</text>
</comment>
<dbReference type="CDD" id="cd00305">
    <property type="entry name" value="Cu-Zn_Superoxide_Dismutase"/>
    <property type="match status" value="1"/>
</dbReference>
<accession>A0ABQ8ES59</accession>
<evidence type="ECO:0000256" key="1">
    <source>
        <dbReference type="RuleBase" id="RU000393"/>
    </source>
</evidence>
<dbReference type="EC" id="1.15.1.1" evidence="1"/>
<dbReference type="InterPro" id="IPR024134">
    <property type="entry name" value="SOD_Cu/Zn_/chaperone"/>
</dbReference>
<sequence length="243" mass="25281">MQYSIQSVIALVLVSSAMASAYNNGSEERSLKRACRTAARQGRQACRPDRANREQCMAKVESDLAQCLSGKPQPPPTPEPGPPAGPRSATVNILPDPDNASLVRIQGTVTFTQASEDASLVVKANVTGVPAGKHGWHVHQSGNTFPNCGSAGPHWNPFGVNHGGPDAKVRHEGDFGNFLAAEDGSFVATYTDARATLFGTNSIIGRALVLHGGVDDLGITDNPLSITTGNAGSRLACGVIGIS</sequence>
<proteinExistence type="inferred from homology"/>
<dbReference type="InterPro" id="IPR018152">
    <property type="entry name" value="SOD_Cu/Zn_BS"/>
</dbReference>
<gene>
    <name evidence="5" type="ORF">BASA50_001101</name>
</gene>
<feature type="chain" id="PRO_5047285538" description="Superoxide dismutase [Cu-Zn]" evidence="3">
    <location>
        <begin position="22"/>
        <end position="243"/>
    </location>
</feature>
<organism evidence="5 6">
    <name type="scientific">Batrachochytrium salamandrivorans</name>
    <dbReference type="NCBI Taxonomy" id="1357716"/>
    <lineage>
        <taxon>Eukaryota</taxon>
        <taxon>Fungi</taxon>
        <taxon>Fungi incertae sedis</taxon>
        <taxon>Chytridiomycota</taxon>
        <taxon>Chytridiomycota incertae sedis</taxon>
        <taxon>Chytridiomycetes</taxon>
        <taxon>Rhizophydiales</taxon>
        <taxon>Rhizophydiales incertae sedis</taxon>
        <taxon>Batrachochytrium</taxon>
    </lineage>
</organism>
<feature type="region of interest" description="Disordered" evidence="2">
    <location>
        <begin position="66"/>
        <end position="89"/>
    </location>
</feature>
<dbReference type="EMBL" id="JAFCIX010000580">
    <property type="protein sequence ID" value="KAH6585492.1"/>
    <property type="molecule type" value="Genomic_DNA"/>
</dbReference>
<comment type="function">
    <text evidence="1">Destroys radicals which are normally produced within the cells and which are toxic to biological systems.</text>
</comment>
<keyword evidence="6" id="KW-1185">Reference proteome</keyword>
<dbReference type="InterPro" id="IPR001424">
    <property type="entry name" value="SOD_Cu_Zn_dom"/>
</dbReference>
<dbReference type="Gene3D" id="2.60.40.200">
    <property type="entry name" value="Superoxide dismutase, copper/zinc binding domain"/>
    <property type="match status" value="1"/>
</dbReference>
<dbReference type="InterPro" id="IPR036423">
    <property type="entry name" value="SOD-like_Cu/Zn_dom_sf"/>
</dbReference>
<comment type="cofactor">
    <cofactor evidence="1">
        <name>Cu cation</name>
        <dbReference type="ChEBI" id="CHEBI:23378"/>
    </cofactor>
    <text evidence="1">Binds 1 copper ion per subunit.</text>
</comment>
<feature type="domain" description="Superoxide dismutase copper/zinc binding" evidence="4">
    <location>
        <begin position="105"/>
        <end position="240"/>
    </location>
</feature>
<dbReference type="PRINTS" id="PR00068">
    <property type="entry name" value="CUZNDISMTASE"/>
</dbReference>
<feature type="compositionally biased region" description="Pro residues" evidence="2">
    <location>
        <begin position="72"/>
        <end position="85"/>
    </location>
</feature>
<evidence type="ECO:0000313" key="6">
    <source>
        <dbReference type="Proteomes" id="UP001648503"/>
    </source>
</evidence>
<keyword evidence="1" id="KW-0560">Oxidoreductase</keyword>
<dbReference type="Pfam" id="PF00080">
    <property type="entry name" value="Sod_Cu"/>
    <property type="match status" value="1"/>
</dbReference>
<keyword evidence="1" id="KW-0862">Zinc</keyword>
<comment type="caution">
    <text evidence="5">The sequence shown here is derived from an EMBL/GenBank/DDBJ whole genome shotgun (WGS) entry which is preliminary data.</text>
</comment>
<keyword evidence="1" id="KW-0479">Metal-binding</keyword>
<keyword evidence="1" id="KW-0186">Copper</keyword>
<comment type="similarity">
    <text evidence="1">Belongs to the Cu-Zn superoxide dismutase family.</text>
</comment>
<evidence type="ECO:0000256" key="2">
    <source>
        <dbReference type="SAM" id="MobiDB-lite"/>
    </source>
</evidence>
<dbReference type="Proteomes" id="UP001648503">
    <property type="component" value="Unassembled WGS sequence"/>
</dbReference>
<evidence type="ECO:0000259" key="4">
    <source>
        <dbReference type="Pfam" id="PF00080"/>
    </source>
</evidence>
<dbReference type="PROSITE" id="PS00332">
    <property type="entry name" value="SOD_CU_ZN_2"/>
    <property type="match status" value="1"/>
</dbReference>
<evidence type="ECO:0000313" key="5">
    <source>
        <dbReference type="EMBL" id="KAH6585492.1"/>
    </source>
</evidence>